<keyword evidence="4" id="KW-1185">Reference proteome</keyword>
<keyword evidence="2" id="KW-0472">Membrane</keyword>
<name>A0A168DDA5_CORFA</name>
<dbReference type="Proteomes" id="UP000076744">
    <property type="component" value="Unassembled WGS sequence"/>
</dbReference>
<protein>
    <submittedName>
        <fullName evidence="3">Uncharacterized protein</fullName>
    </submittedName>
</protein>
<reference evidence="3 4" key="1">
    <citation type="journal article" date="2016" name="Genome Biol. Evol.">
        <title>Divergent and convergent evolution of fungal pathogenicity.</title>
        <authorList>
            <person name="Shang Y."/>
            <person name="Xiao G."/>
            <person name="Zheng P."/>
            <person name="Cen K."/>
            <person name="Zhan S."/>
            <person name="Wang C."/>
        </authorList>
    </citation>
    <scope>NUCLEOTIDE SEQUENCE [LARGE SCALE GENOMIC DNA]</scope>
    <source>
        <strain evidence="3 4">ARSEF 2679</strain>
    </source>
</reference>
<dbReference type="GeneID" id="30017832"/>
<gene>
    <name evidence="3" type="ORF">ISF_01540</name>
</gene>
<feature type="compositionally biased region" description="Polar residues" evidence="1">
    <location>
        <begin position="12"/>
        <end position="28"/>
    </location>
</feature>
<accession>A0A168DDA5</accession>
<evidence type="ECO:0000256" key="1">
    <source>
        <dbReference type="SAM" id="MobiDB-lite"/>
    </source>
</evidence>
<sequence length="115" mass="13115">MRVSHSRRAIRPSNTADARSKAHATTPNHHPPVEDQEEEDEDAAESPTPRAAELRNGLADPTLRLAPRHRHLRRPRRRVLRRTIGLSAVSLLFFNAIVLYASVRKLRKDPNWGSF</sequence>
<proteinExistence type="predicted"/>
<feature type="compositionally biased region" description="Basic residues" evidence="1">
    <location>
        <begin position="1"/>
        <end position="10"/>
    </location>
</feature>
<evidence type="ECO:0000313" key="3">
    <source>
        <dbReference type="EMBL" id="OAA72467.1"/>
    </source>
</evidence>
<comment type="caution">
    <text evidence="3">The sequence shown here is derived from an EMBL/GenBank/DDBJ whole genome shotgun (WGS) entry which is preliminary data.</text>
</comment>
<feature type="compositionally biased region" description="Acidic residues" evidence="1">
    <location>
        <begin position="34"/>
        <end position="44"/>
    </location>
</feature>
<dbReference type="EMBL" id="AZHB01000002">
    <property type="protein sequence ID" value="OAA72467.1"/>
    <property type="molecule type" value="Genomic_DNA"/>
</dbReference>
<dbReference type="AlphaFoldDB" id="A0A168DDA5"/>
<feature type="region of interest" description="Disordered" evidence="1">
    <location>
        <begin position="1"/>
        <end position="74"/>
    </location>
</feature>
<keyword evidence="2" id="KW-1133">Transmembrane helix</keyword>
<dbReference type="RefSeq" id="XP_018707913.1">
    <property type="nucleotide sequence ID" value="XM_018845147.1"/>
</dbReference>
<evidence type="ECO:0000313" key="4">
    <source>
        <dbReference type="Proteomes" id="UP000076744"/>
    </source>
</evidence>
<keyword evidence="2" id="KW-0812">Transmembrane</keyword>
<organism evidence="3 4">
    <name type="scientific">Cordyceps fumosorosea (strain ARSEF 2679)</name>
    <name type="common">Isaria fumosorosea</name>
    <dbReference type="NCBI Taxonomy" id="1081104"/>
    <lineage>
        <taxon>Eukaryota</taxon>
        <taxon>Fungi</taxon>
        <taxon>Dikarya</taxon>
        <taxon>Ascomycota</taxon>
        <taxon>Pezizomycotina</taxon>
        <taxon>Sordariomycetes</taxon>
        <taxon>Hypocreomycetidae</taxon>
        <taxon>Hypocreales</taxon>
        <taxon>Cordycipitaceae</taxon>
        <taxon>Cordyceps</taxon>
    </lineage>
</organism>
<feature type="transmembrane region" description="Helical" evidence="2">
    <location>
        <begin position="83"/>
        <end position="103"/>
    </location>
</feature>
<evidence type="ECO:0000256" key="2">
    <source>
        <dbReference type="SAM" id="Phobius"/>
    </source>
</evidence>